<sequence length="199" mass="20576">MLTVLALMLQTTTLDADTAKAAMTCAQAFTIAHASTKSPMQLTSQFTHLMMQSAKAKPEGSFFDQLNKLSASASSGAAMAPEQAKALAPACQARFPIAASTAPAKLPSDSFRRNVLCFGMLSVLQGAAEEIAKSGTDGGLTKIQAGLKPLLDKLTDEELKRRGLGGDDAFIKVLGDEMLASLPSGNPLTLAAACGVSLS</sequence>
<dbReference type="EMBL" id="JAWJEJ010000001">
    <property type="protein sequence ID" value="MDV3456819.1"/>
    <property type="molecule type" value="Genomic_DNA"/>
</dbReference>
<evidence type="ECO:0000313" key="1">
    <source>
        <dbReference type="EMBL" id="MDV3456819.1"/>
    </source>
</evidence>
<evidence type="ECO:0000313" key="2">
    <source>
        <dbReference type="Proteomes" id="UP001273531"/>
    </source>
</evidence>
<organism evidence="1 2">
    <name type="scientific">Sphingomonas agrestis</name>
    <dbReference type="NCBI Taxonomy" id="3080540"/>
    <lineage>
        <taxon>Bacteria</taxon>
        <taxon>Pseudomonadati</taxon>
        <taxon>Pseudomonadota</taxon>
        <taxon>Alphaproteobacteria</taxon>
        <taxon>Sphingomonadales</taxon>
        <taxon>Sphingomonadaceae</taxon>
        <taxon>Sphingomonas</taxon>
    </lineage>
</organism>
<accession>A0ABU3Y620</accession>
<reference evidence="1 2" key="1">
    <citation type="submission" date="2023-10" db="EMBL/GenBank/DDBJ databases">
        <title>Sphingomonas sp. HF-S4 16S ribosomal RNA gene Genome sequencing and assembly.</title>
        <authorList>
            <person name="Lee H."/>
        </authorList>
    </citation>
    <scope>NUCLEOTIDE SEQUENCE [LARGE SCALE GENOMIC DNA]</scope>
    <source>
        <strain evidence="1 2">HF-S4</strain>
    </source>
</reference>
<protein>
    <submittedName>
        <fullName evidence="1">Uncharacterized protein</fullName>
    </submittedName>
</protein>
<gene>
    <name evidence="1" type="ORF">RZN05_07480</name>
</gene>
<dbReference type="Proteomes" id="UP001273531">
    <property type="component" value="Unassembled WGS sequence"/>
</dbReference>
<proteinExistence type="predicted"/>
<name>A0ABU3Y620_9SPHN</name>
<dbReference type="RefSeq" id="WP_317225985.1">
    <property type="nucleotide sequence ID" value="NZ_JAWJEJ010000001.1"/>
</dbReference>
<keyword evidence="2" id="KW-1185">Reference proteome</keyword>
<comment type="caution">
    <text evidence="1">The sequence shown here is derived from an EMBL/GenBank/DDBJ whole genome shotgun (WGS) entry which is preliminary data.</text>
</comment>